<gene>
    <name evidence="2" type="ORF">SAMN02745910_01095</name>
</gene>
<keyword evidence="1" id="KW-1133">Transmembrane helix</keyword>
<sequence length="78" mass="9352">MLYHIYILQFFIWCTFTFVEHLSHRDHLGAKALLFIVFVYLGYLIAEIYLKHKKNAFFLTAVSMITFFSVQTLVFSFF</sequence>
<comment type="caution">
    <text evidence="2">The sequence shown here is derived from an EMBL/GenBank/DDBJ whole genome shotgun (WGS) entry which is preliminary data.</text>
</comment>
<organism evidence="2 3">
    <name type="scientific">Priestia endophytica DSM 13796</name>
    <dbReference type="NCBI Taxonomy" id="1121089"/>
    <lineage>
        <taxon>Bacteria</taxon>
        <taxon>Bacillati</taxon>
        <taxon>Bacillota</taxon>
        <taxon>Bacilli</taxon>
        <taxon>Bacillales</taxon>
        <taxon>Bacillaceae</taxon>
        <taxon>Priestia</taxon>
    </lineage>
</organism>
<evidence type="ECO:0000313" key="2">
    <source>
        <dbReference type="EMBL" id="SFQ36224.1"/>
    </source>
</evidence>
<keyword evidence="3" id="KW-1185">Reference proteome</keyword>
<name>A0A1I5XWC6_9BACI</name>
<feature type="transmembrane region" description="Helical" evidence="1">
    <location>
        <begin position="32"/>
        <end position="50"/>
    </location>
</feature>
<dbReference type="EMBL" id="FOXX01000002">
    <property type="protein sequence ID" value="SFQ36224.1"/>
    <property type="molecule type" value="Genomic_DNA"/>
</dbReference>
<keyword evidence="1" id="KW-0472">Membrane</keyword>
<keyword evidence="1" id="KW-0812">Transmembrane</keyword>
<feature type="transmembrane region" description="Helical" evidence="1">
    <location>
        <begin position="6"/>
        <end position="23"/>
    </location>
</feature>
<accession>A0A1I5XWC6</accession>
<reference evidence="2 3" key="1">
    <citation type="submission" date="2016-10" db="EMBL/GenBank/DDBJ databases">
        <authorList>
            <person name="Varghese N."/>
            <person name="Submissions S."/>
        </authorList>
    </citation>
    <scope>NUCLEOTIDE SEQUENCE [LARGE SCALE GENOMIC DNA]</scope>
    <source>
        <strain evidence="2 3">DSM 13796</strain>
    </source>
</reference>
<proteinExistence type="predicted"/>
<dbReference type="Proteomes" id="UP000182762">
    <property type="component" value="Unassembled WGS sequence"/>
</dbReference>
<evidence type="ECO:0000313" key="3">
    <source>
        <dbReference type="Proteomes" id="UP000182762"/>
    </source>
</evidence>
<evidence type="ECO:0000256" key="1">
    <source>
        <dbReference type="SAM" id="Phobius"/>
    </source>
</evidence>
<feature type="transmembrane region" description="Helical" evidence="1">
    <location>
        <begin position="56"/>
        <end position="77"/>
    </location>
</feature>
<protein>
    <submittedName>
        <fullName evidence="2">Uncharacterized protein</fullName>
    </submittedName>
</protein>